<keyword evidence="6" id="KW-1185">Reference proteome</keyword>
<reference evidence="6" key="1">
    <citation type="journal article" date="2019" name="Int. J. Syst. Evol. Microbiol.">
        <title>The Global Catalogue of Microorganisms (GCM) 10K type strain sequencing project: providing services to taxonomists for standard genome sequencing and annotation.</title>
        <authorList>
            <consortium name="The Broad Institute Genomics Platform"/>
            <consortium name="The Broad Institute Genome Sequencing Center for Infectious Disease"/>
            <person name="Wu L."/>
            <person name="Ma J."/>
        </authorList>
    </citation>
    <scope>NUCLEOTIDE SEQUENCE [LARGE SCALE GENOMIC DNA]</scope>
    <source>
        <strain evidence="6">CCUG 43304</strain>
    </source>
</reference>
<dbReference type="Proteomes" id="UP001596306">
    <property type="component" value="Unassembled WGS sequence"/>
</dbReference>
<dbReference type="SUPFAM" id="SSF53474">
    <property type="entry name" value="alpha/beta-Hydrolases"/>
    <property type="match status" value="1"/>
</dbReference>
<evidence type="ECO:0000256" key="3">
    <source>
        <dbReference type="ARBA" id="ARBA00022801"/>
    </source>
</evidence>
<sequence length="515" mass="54773">MTGAKMRTRFQMLAVWAGALALTLVLSGCVTMFLPQKPANTSKPTGESVAAELEPFYNQVLAWSDCGAGMQCATAKAPLDWADPGAAEIEIALVRHPATGDKIGSLLVNPGGPGGSGYDFIKDSADYATDAKLQERFDIVGFDPRGVGRSSAVKCYEPAQMDDYLYGLATATRGTDEWIAELEVSAKDFAKACDTNTGALLGNVDTRSAARDLDVLRAALGDKKLSYLGYSYGTLLGAVYADLFPDKVGRLVLDGAIDPSAGNFEVTKLQAEGFESALRAYLKDCLAKSGCPFDGSVDDGMGTIRALLHSVDVSPIRSDDGRQLGSSALLTAIIYPLYDATTWSYLSDLFVSVMAGKAEYAFQIADDYNGRNADGSYRDNSTAAFMAVNCTDYAYDDDPAKMRAEAAEIEAAAPVIGTYMTFFDIGCANWPYAFTGERGQIHAKGAAPILVIGTTNDPATPYVWAQALADQLESGHLVSYEGDGHTAYNKSNPCVNDTVDDYLINGSVPGSDPKC</sequence>
<dbReference type="EMBL" id="JBHSTP010000001">
    <property type="protein sequence ID" value="MFC6354685.1"/>
    <property type="molecule type" value="Genomic_DNA"/>
</dbReference>
<dbReference type="GO" id="GO:0016787">
    <property type="term" value="F:hydrolase activity"/>
    <property type="evidence" value="ECO:0007669"/>
    <property type="project" value="UniProtKB-KW"/>
</dbReference>
<dbReference type="PANTHER" id="PTHR43248:SF29">
    <property type="entry name" value="TRIPEPTIDYL AMINOPEPTIDASE"/>
    <property type="match status" value="1"/>
</dbReference>
<evidence type="ECO:0000313" key="6">
    <source>
        <dbReference type="Proteomes" id="UP001596306"/>
    </source>
</evidence>
<proteinExistence type="inferred from homology"/>
<feature type="domain" description="Peptidase S33 tripeptidyl aminopeptidase-like C-terminal" evidence="4">
    <location>
        <begin position="414"/>
        <end position="515"/>
    </location>
</feature>
<dbReference type="RefSeq" id="WP_386726424.1">
    <property type="nucleotide sequence ID" value="NZ_JBHSTP010000001.1"/>
</dbReference>
<comment type="similarity">
    <text evidence="1">Belongs to the peptidase S33 family.</text>
</comment>
<name>A0ABW1VDF6_9MICO</name>
<evidence type="ECO:0000313" key="5">
    <source>
        <dbReference type="EMBL" id="MFC6354685.1"/>
    </source>
</evidence>
<evidence type="ECO:0000259" key="4">
    <source>
        <dbReference type="Pfam" id="PF08386"/>
    </source>
</evidence>
<dbReference type="InterPro" id="IPR029058">
    <property type="entry name" value="AB_hydrolase_fold"/>
</dbReference>
<dbReference type="Pfam" id="PF08386">
    <property type="entry name" value="Abhydrolase_4"/>
    <property type="match status" value="1"/>
</dbReference>
<dbReference type="PROSITE" id="PS51257">
    <property type="entry name" value="PROKAR_LIPOPROTEIN"/>
    <property type="match status" value="1"/>
</dbReference>
<organism evidence="5 6">
    <name type="scientific">Luethyella okanaganae</name>
    <dbReference type="NCBI Taxonomy" id="69372"/>
    <lineage>
        <taxon>Bacteria</taxon>
        <taxon>Bacillati</taxon>
        <taxon>Actinomycetota</taxon>
        <taxon>Actinomycetes</taxon>
        <taxon>Micrococcales</taxon>
        <taxon>Microbacteriaceae</taxon>
        <taxon>Luethyella</taxon>
    </lineage>
</organism>
<gene>
    <name evidence="5" type="ORF">ACFQB0_00975</name>
</gene>
<evidence type="ECO:0000256" key="1">
    <source>
        <dbReference type="ARBA" id="ARBA00010088"/>
    </source>
</evidence>
<dbReference type="InterPro" id="IPR013595">
    <property type="entry name" value="Pept_S33_TAP-like_C"/>
</dbReference>
<keyword evidence="3 5" id="KW-0378">Hydrolase</keyword>
<dbReference type="InterPro" id="IPR051601">
    <property type="entry name" value="Serine_prot/Carboxylest_S33"/>
</dbReference>
<keyword evidence="2" id="KW-0732">Signal</keyword>
<accession>A0ABW1VDF6</accession>
<dbReference type="PANTHER" id="PTHR43248">
    <property type="entry name" value="2-SUCCINYL-6-HYDROXY-2,4-CYCLOHEXADIENE-1-CARBOXYLATE SYNTHASE"/>
    <property type="match status" value="1"/>
</dbReference>
<dbReference type="Gene3D" id="3.40.50.1820">
    <property type="entry name" value="alpha/beta hydrolase"/>
    <property type="match status" value="1"/>
</dbReference>
<protein>
    <submittedName>
        <fullName evidence="5">Alpha/beta hydrolase</fullName>
    </submittedName>
</protein>
<evidence type="ECO:0000256" key="2">
    <source>
        <dbReference type="ARBA" id="ARBA00022729"/>
    </source>
</evidence>
<comment type="caution">
    <text evidence="5">The sequence shown here is derived from an EMBL/GenBank/DDBJ whole genome shotgun (WGS) entry which is preliminary data.</text>
</comment>